<dbReference type="AlphaFoldDB" id="A0A1B6DRU6"/>
<feature type="region of interest" description="Disordered" evidence="1">
    <location>
        <begin position="1"/>
        <end position="61"/>
    </location>
</feature>
<evidence type="ECO:0000256" key="1">
    <source>
        <dbReference type="SAM" id="MobiDB-lite"/>
    </source>
</evidence>
<organism evidence="2">
    <name type="scientific">Clastoptera arizonana</name>
    <name type="common">Arizona spittle bug</name>
    <dbReference type="NCBI Taxonomy" id="38151"/>
    <lineage>
        <taxon>Eukaryota</taxon>
        <taxon>Metazoa</taxon>
        <taxon>Ecdysozoa</taxon>
        <taxon>Arthropoda</taxon>
        <taxon>Hexapoda</taxon>
        <taxon>Insecta</taxon>
        <taxon>Pterygota</taxon>
        <taxon>Neoptera</taxon>
        <taxon>Paraneoptera</taxon>
        <taxon>Hemiptera</taxon>
        <taxon>Auchenorrhyncha</taxon>
        <taxon>Cercopoidea</taxon>
        <taxon>Clastopteridae</taxon>
        <taxon>Clastoptera</taxon>
    </lineage>
</organism>
<feature type="compositionally biased region" description="Polar residues" evidence="1">
    <location>
        <begin position="38"/>
        <end position="52"/>
    </location>
</feature>
<accession>A0A1B6DRU6</accession>
<proteinExistence type="predicted"/>
<protein>
    <submittedName>
        <fullName evidence="2">Uncharacterized protein</fullName>
    </submittedName>
</protein>
<dbReference type="EMBL" id="GEDC01008929">
    <property type="protein sequence ID" value="JAS28369.1"/>
    <property type="molecule type" value="Transcribed_RNA"/>
</dbReference>
<name>A0A1B6DRU6_9HEMI</name>
<sequence length="672" mass="77439">VKTPSKYDIYSETTKPFGETYRRSLHQLYPETEDKPAEQTNNETNGNCSSTTESDEIRNEEEVNNRIEIQAVVNCEIKETENQEVIRKEDNENDVKKRETINDKNENVNNGPKLDLRQALMKEIRDRRSFCEEKESAENEGCKTTENYYGFEKPQISDKYLEKEYSYEPGPKENVSGVVKARSMTNIQDSEEVEFKNTLNNTLTNSKKIKITTGPDGTFRYGSRKASVDSNLLEDDSDITPPSEDFIKNSYVSNLKNAYDAIEDNARKESGRLETFDGLRHYLHDNRLGLQELLINNNVVIIEPYREENRRSSFTEHRSPSCRITGATVKTQDGCWDPSNTLPRSTKTQKMLQSRNAFYHPIKQNRELVDSELPDPETVKQAREMFQRVVKSSTDTDVPLPRVRYNTINPRMRVTPEVRVVVPTVHKVEKKRQGKYIMEDMRQRYSPRRWTDTGSLSSGVSSDFSYEPDIELHQEASGLESFSSEDDDYQYPEDHDRERHLVSPEVMQKIRACGTSVTYYGGKVISHSDGPIRSPMTMTIMDEIRRATEERKDQYLGVKFRLVKSNSCGSRLEIAGTEEDLRHRESVFGKTITEDDDKTITEEDESDDAVEADRYPDNVTMQTWSDKKMADTRKQWHCDPGTVSRGHDMEFETFEVLEDGGQIKQDSVVGRG</sequence>
<evidence type="ECO:0000313" key="2">
    <source>
        <dbReference type="EMBL" id="JAS28369.1"/>
    </source>
</evidence>
<feature type="non-terminal residue" evidence="2">
    <location>
        <position position="1"/>
    </location>
</feature>
<reference evidence="2" key="1">
    <citation type="submission" date="2015-12" db="EMBL/GenBank/DDBJ databases">
        <title>De novo transcriptome assembly of four potential Pierce s Disease insect vectors from Arizona vineyards.</title>
        <authorList>
            <person name="Tassone E.E."/>
        </authorList>
    </citation>
    <scope>NUCLEOTIDE SEQUENCE</scope>
</reference>
<gene>
    <name evidence="2" type="ORF">g.38480</name>
</gene>